<comment type="caution">
    <text evidence="3">The sequence shown here is derived from an EMBL/GenBank/DDBJ whole genome shotgun (WGS) entry which is preliminary data.</text>
</comment>
<organism evidence="3 4">
    <name type="scientific">Oculimacula yallundae</name>
    <dbReference type="NCBI Taxonomy" id="86028"/>
    <lineage>
        <taxon>Eukaryota</taxon>
        <taxon>Fungi</taxon>
        <taxon>Dikarya</taxon>
        <taxon>Ascomycota</taxon>
        <taxon>Pezizomycotina</taxon>
        <taxon>Leotiomycetes</taxon>
        <taxon>Helotiales</taxon>
        <taxon>Ploettnerulaceae</taxon>
        <taxon>Oculimacula</taxon>
    </lineage>
</organism>
<dbReference type="Proteomes" id="UP001595075">
    <property type="component" value="Unassembled WGS sequence"/>
</dbReference>
<feature type="transmembrane region" description="Helical" evidence="2">
    <location>
        <begin position="27"/>
        <end position="48"/>
    </location>
</feature>
<feature type="region of interest" description="Disordered" evidence="1">
    <location>
        <begin position="76"/>
        <end position="100"/>
    </location>
</feature>
<evidence type="ECO:0000313" key="4">
    <source>
        <dbReference type="Proteomes" id="UP001595075"/>
    </source>
</evidence>
<feature type="compositionally biased region" description="Basic and acidic residues" evidence="1">
    <location>
        <begin position="85"/>
        <end position="100"/>
    </location>
</feature>
<evidence type="ECO:0000256" key="2">
    <source>
        <dbReference type="SAM" id="Phobius"/>
    </source>
</evidence>
<evidence type="ECO:0000313" key="3">
    <source>
        <dbReference type="EMBL" id="KAL2068748.1"/>
    </source>
</evidence>
<keyword evidence="4" id="KW-1185">Reference proteome</keyword>
<proteinExistence type="predicted"/>
<reference evidence="3 4" key="1">
    <citation type="journal article" date="2024" name="Commun. Biol.">
        <title>Comparative genomic analysis of thermophilic fungi reveals convergent evolutionary adaptations and gene losses.</title>
        <authorList>
            <person name="Steindorff A.S."/>
            <person name="Aguilar-Pontes M.V."/>
            <person name="Robinson A.J."/>
            <person name="Andreopoulos B."/>
            <person name="LaButti K."/>
            <person name="Kuo A."/>
            <person name="Mondo S."/>
            <person name="Riley R."/>
            <person name="Otillar R."/>
            <person name="Haridas S."/>
            <person name="Lipzen A."/>
            <person name="Grimwood J."/>
            <person name="Schmutz J."/>
            <person name="Clum A."/>
            <person name="Reid I.D."/>
            <person name="Moisan M.C."/>
            <person name="Butler G."/>
            <person name="Nguyen T.T.M."/>
            <person name="Dewar K."/>
            <person name="Conant G."/>
            <person name="Drula E."/>
            <person name="Henrissat B."/>
            <person name="Hansel C."/>
            <person name="Singer S."/>
            <person name="Hutchinson M.I."/>
            <person name="de Vries R.P."/>
            <person name="Natvig D.O."/>
            <person name="Powell A.J."/>
            <person name="Tsang A."/>
            <person name="Grigoriev I.V."/>
        </authorList>
    </citation>
    <scope>NUCLEOTIDE SEQUENCE [LARGE SCALE GENOMIC DNA]</scope>
    <source>
        <strain evidence="3 4">CBS 494.80</strain>
    </source>
</reference>
<gene>
    <name evidence="3" type="ORF">VTL71DRAFT_15086</name>
</gene>
<accession>A0ABR4CFK6</accession>
<evidence type="ECO:0000256" key="1">
    <source>
        <dbReference type="SAM" id="MobiDB-lite"/>
    </source>
</evidence>
<keyword evidence="2" id="KW-1133">Transmembrane helix</keyword>
<keyword evidence="2" id="KW-0472">Membrane</keyword>
<keyword evidence="2" id="KW-0812">Transmembrane</keyword>
<protein>
    <submittedName>
        <fullName evidence="3">Uncharacterized protein</fullName>
    </submittedName>
</protein>
<name>A0ABR4CFK6_9HELO</name>
<sequence length="100" mass="11394">MQTPATSTLIKHPDVTKVYRDWLHHRVLVSVLSVLAVICIIHLFRVFAARGQLPCSISAMHKALHRIVRQRFVSHHRHSPPIALNKEDPTGDKLPIRELA</sequence>
<dbReference type="EMBL" id="JAZHXI010000008">
    <property type="protein sequence ID" value="KAL2068748.1"/>
    <property type="molecule type" value="Genomic_DNA"/>
</dbReference>